<proteinExistence type="predicted"/>
<gene>
    <name evidence="1" type="ORF">O6H91_01G145200</name>
</gene>
<keyword evidence="2" id="KW-1185">Reference proteome</keyword>
<name>A0ACC2EXE8_DIPCM</name>
<protein>
    <submittedName>
        <fullName evidence="1">Uncharacterized protein</fullName>
    </submittedName>
</protein>
<accession>A0ACC2EXE8</accession>
<sequence>MLLVGAISHNSDCFVSAGDSESKQALDAFFLGKAFADTVNERLGSAIGEFLSEVGRKQAEQQKEVRKCQEEVQERARIAKLKASHQALSEEDEETTKKSHLHSPEMVARFFLLNSHLLHLSSIKSDVTLQMICLQLYIAIKSFGNSWNRIFSLPFIWQSCDYVFLLMRNQGWYMQCLISQWL</sequence>
<evidence type="ECO:0000313" key="2">
    <source>
        <dbReference type="Proteomes" id="UP001162992"/>
    </source>
</evidence>
<dbReference type="EMBL" id="CM055092">
    <property type="protein sequence ID" value="KAJ7571015.1"/>
    <property type="molecule type" value="Genomic_DNA"/>
</dbReference>
<evidence type="ECO:0000313" key="1">
    <source>
        <dbReference type="EMBL" id="KAJ7571015.1"/>
    </source>
</evidence>
<reference evidence="2" key="1">
    <citation type="journal article" date="2024" name="Proc. Natl. Acad. Sci. U.S.A.">
        <title>Extraordinary preservation of gene collinearity over three hundred million years revealed in homosporous lycophytes.</title>
        <authorList>
            <person name="Li C."/>
            <person name="Wickell D."/>
            <person name="Kuo L.Y."/>
            <person name="Chen X."/>
            <person name="Nie B."/>
            <person name="Liao X."/>
            <person name="Peng D."/>
            <person name="Ji J."/>
            <person name="Jenkins J."/>
            <person name="Williams M."/>
            <person name="Shu S."/>
            <person name="Plott C."/>
            <person name="Barry K."/>
            <person name="Rajasekar S."/>
            <person name="Grimwood J."/>
            <person name="Han X."/>
            <person name="Sun S."/>
            <person name="Hou Z."/>
            <person name="He W."/>
            <person name="Dai G."/>
            <person name="Sun C."/>
            <person name="Schmutz J."/>
            <person name="Leebens-Mack J.H."/>
            <person name="Li F.W."/>
            <person name="Wang L."/>
        </authorList>
    </citation>
    <scope>NUCLEOTIDE SEQUENCE [LARGE SCALE GENOMIC DNA]</scope>
    <source>
        <strain evidence="2">cv. PW_Plant_1</strain>
    </source>
</reference>
<organism evidence="1 2">
    <name type="scientific">Diphasiastrum complanatum</name>
    <name type="common">Issler's clubmoss</name>
    <name type="synonym">Lycopodium complanatum</name>
    <dbReference type="NCBI Taxonomy" id="34168"/>
    <lineage>
        <taxon>Eukaryota</taxon>
        <taxon>Viridiplantae</taxon>
        <taxon>Streptophyta</taxon>
        <taxon>Embryophyta</taxon>
        <taxon>Tracheophyta</taxon>
        <taxon>Lycopodiopsida</taxon>
        <taxon>Lycopodiales</taxon>
        <taxon>Lycopodiaceae</taxon>
        <taxon>Lycopodioideae</taxon>
        <taxon>Diphasiastrum</taxon>
    </lineage>
</organism>
<comment type="caution">
    <text evidence="1">The sequence shown here is derived from an EMBL/GenBank/DDBJ whole genome shotgun (WGS) entry which is preliminary data.</text>
</comment>
<dbReference type="Proteomes" id="UP001162992">
    <property type="component" value="Chromosome 1"/>
</dbReference>